<evidence type="ECO:0000259" key="2">
    <source>
        <dbReference type="Pfam" id="PF10335"/>
    </source>
</evidence>
<feature type="domain" description="Protein-PII uridylyltransferase N-terminal" evidence="1">
    <location>
        <begin position="46"/>
        <end position="169"/>
    </location>
</feature>
<protein>
    <recommendedName>
        <fullName evidence="5">Signal transduction protein</fullName>
    </recommendedName>
</protein>
<dbReference type="OrthoDB" id="9810963at2"/>
<evidence type="ECO:0008006" key="5">
    <source>
        <dbReference type="Google" id="ProtNLM"/>
    </source>
</evidence>
<sequence length="357" mass="40903">MYKLSLETSRELILNAKDFSSLRVLRDQVHEIIQVHPLLSTPIEWNQQLNDIHDWLIQRCIVISEQLLIDKGFGAAPVPYAFLLFGSGGRKEQTLWSDQDNGLIYESTEVEDEEEVAGYFKALADCIISGLMVLGYPPCEGDVISSNESWRKSLTDWKKNVQDWLEEPNWENIRYLLIIEDMRAVYGDVSIVDKLKEFVAEFISSHRSILENLLQNTLHRKTSLGIFGQLLTERYGEDAGGVDIKYGSYIPIVNGIRLLAIQEDVRETSTLERIDRLLECKAITNAQANEWKKAMALNLELRSKTPFQLEDGLFSSRGKLLTSQLSKQTKKALKYSLYTGIDLQKFVQKKVQHELDQ</sequence>
<evidence type="ECO:0000259" key="1">
    <source>
        <dbReference type="Pfam" id="PF03445"/>
    </source>
</evidence>
<dbReference type="Pfam" id="PF10335">
    <property type="entry name" value="DUF294_C"/>
    <property type="match status" value="1"/>
</dbReference>
<dbReference type="Pfam" id="PF03445">
    <property type="entry name" value="DUF294"/>
    <property type="match status" value="1"/>
</dbReference>
<evidence type="ECO:0000313" key="4">
    <source>
        <dbReference type="Proteomes" id="UP000426246"/>
    </source>
</evidence>
<accession>A0A6B8RPX6</accession>
<dbReference type="RefSeq" id="WP_155702541.1">
    <property type="nucleotide sequence ID" value="NZ_CP034235.1"/>
</dbReference>
<dbReference type="KEGG" id="ppsc:EHS13_22370"/>
<dbReference type="InterPro" id="IPR018821">
    <property type="entry name" value="DUF294_put_nucleoTrafse_sb-bd"/>
</dbReference>
<dbReference type="CDD" id="cd05401">
    <property type="entry name" value="NT_GlnE_GlnD_like"/>
    <property type="match status" value="1"/>
</dbReference>
<evidence type="ECO:0000313" key="3">
    <source>
        <dbReference type="EMBL" id="QGQ97436.1"/>
    </source>
</evidence>
<proteinExistence type="predicted"/>
<reference evidence="4" key="1">
    <citation type="submission" date="2018-11" db="EMBL/GenBank/DDBJ databases">
        <title>Complete genome sequence of Paenibacillus sp. ML311-T8.</title>
        <authorList>
            <person name="Nam Y.-D."/>
            <person name="Kang J."/>
            <person name="Chung W.-H."/>
            <person name="Park Y.S."/>
        </authorList>
    </citation>
    <scope>NUCLEOTIDE SEQUENCE [LARGE SCALE GENOMIC DNA]</scope>
    <source>
        <strain evidence="4">ML311-T8</strain>
    </source>
</reference>
<keyword evidence="4" id="KW-1185">Reference proteome</keyword>
<feature type="domain" description="DUF294" evidence="2">
    <location>
        <begin position="209"/>
        <end position="350"/>
    </location>
</feature>
<organism evidence="3 4">
    <name type="scientific">Paenibacillus psychroresistens</name>
    <dbReference type="NCBI Taxonomy" id="1778678"/>
    <lineage>
        <taxon>Bacteria</taxon>
        <taxon>Bacillati</taxon>
        <taxon>Bacillota</taxon>
        <taxon>Bacilli</taxon>
        <taxon>Bacillales</taxon>
        <taxon>Paenibacillaceae</taxon>
        <taxon>Paenibacillus</taxon>
    </lineage>
</organism>
<dbReference type="GO" id="GO:0008773">
    <property type="term" value="F:[protein-PII] uridylyltransferase activity"/>
    <property type="evidence" value="ECO:0007669"/>
    <property type="project" value="InterPro"/>
</dbReference>
<dbReference type="AlphaFoldDB" id="A0A6B8RPX6"/>
<dbReference type="Proteomes" id="UP000426246">
    <property type="component" value="Chromosome"/>
</dbReference>
<name>A0A6B8RPX6_9BACL</name>
<dbReference type="InterPro" id="IPR005105">
    <property type="entry name" value="GlnD_Uridyltrans_N"/>
</dbReference>
<dbReference type="EMBL" id="CP034235">
    <property type="protein sequence ID" value="QGQ97436.1"/>
    <property type="molecule type" value="Genomic_DNA"/>
</dbReference>
<gene>
    <name evidence="3" type="ORF">EHS13_22370</name>
</gene>